<dbReference type="AlphaFoldDB" id="A0A2S7ENK7"/>
<evidence type="ECO:0008006" key="4">
    <source>
        <dbReference type="Google" id="ProtNLM"/>
    </source>
</evidence>
<dbReference type="Proteomes" id="UP000239939">
    <property type="component" value="Unassembled WGS sequence"/>
</dbReference>
<accession>A0A2S7ENK7</accession>
<dbReference type="EMBL" id="MDEJ01000060">
    <property type="protein sequence ID" value="PPU93212.1"/>
    <property type="molecule type" value="Genomic_DNA"/>
</dbReference>
<feature type="compositionally biased region" description="Polar residues" evidence="1">
    <location>
        <begin position="135"/>
        <end position="144"/>
    </location>
</feature>
<protein>
    <recommendedName>
        <fullName evidence="4">Glycine zipper domain-containing protein</fullName>
    </recommendedName>
</protein>
<keyword evidence="3" id="KW-1185">Reference proteome</keyword>
<evidence type="ECO:0000313" key="2">
    <source>
        <dbReference type="EMBL" id="PPU93212.1"/>
    </source>
</evidence>
<dbReference type="OrthoDB" id="9792687at2"/>
<comment type="caution">
    <text evidence="2">The sequence shown here is derived from an EMBL/GenBank/DDBJ whole genome shotgun (WGS) entry which is preliminary data.</text>
</comment>
<feature type="region of interest" description="Disordered" evidence="1">
    <location>
        <begin position="133"/>
        <end position="153"/>
    </location>
</feature>
<reference evidence="3" key="1">
    <citation type="submission" date="2016-08" db="EMBL/GenBank/DDBJ databases">
        <authorList>
            <person name="Merda D."/>
            <person name="Briand M."/>
            <person name="Taghouti G."/>
            <person name="Carrere S."/>
            <person name="Gouzy J."/>
            <person name="Portier P."/>
            <person name="Jacques M.-A."/>
            <person name="Fischer-Le Saux M."/>
        </authorList>
    </citation>
    <scope>NUCLEOTIDE SEQUENCE [LARGE SCALE GENOMIC DNA]</scope>
    <source>
        <strain evidence="3">CFBP1817</strain>
    </source>
</reference>
<name>A0A2S7ENK7_9XANT</name>
<sequence>MVHAPTGLNAPAARLAETALTAEAAASRRLAPATVRGLGVVGAAAAVYDLGVKARNTERLDAQGNSTAADAEITRYATRNLGAVGGAVLGGSVGAALGVEPGPGLLVTGAIGGIVGAVGGDKLADAINNHRISHQQDAQGNTWRLESHQAGAR</sequence>
<proteinExistence type="predicted"/>
<evidence type="ECO:0000313" key="3">
    <source>
        <dbReference type="Proteomes" id="UP000239939"/>
    </source>
</evidence>
<evidence type="ECO:0000256" key="1">
    <source>
        <dbReference type="SAM" id="MobiDB-lite"/>
    </source>
</evidence>
<dbReference type="RefSeq" id="WP_128417199.1">
    <property type="nucleotide sequence ID" value="NZ_MDEJ01000060.1"/>
</dbReference>
<organism evidence="2 3">
    <name type="scientific">Xanthomonas populi</name>
    <dbReference type="NCBI Taxonomy" id="53414"/>
    <lineage>
        <taxon>Bacteria</taxon>
        <taxon>Pseudomonadati</taxon>
        <taxon>Pseudomonadota</taxon>
        <taxon>Gammaproteobacteria</taxon>
        <taxon>Lysobacterales</taxon>
        <taxon>Lysobacteraceae</taxon>
        <taxon>Xanthomonas</taxon>
    </lineage>
</organism>
<gene>
    <name evidence="2" type="ORF">XpopCFBP1817_11155</name>
</gene>